<name>B7KMM3_GLOC7</name>
<evidence type="ECO:0000313" key="1">
    <source>
        <dbReference type="EMBL" id="ACK74045.1"/>
    </source>
</evidence>
<keyword evidence="1" id="KW-0614">Plasmid</keyword>
<keyword evidence="2" id="KW-1185">Reference proteome</keyword>
<gene>
    <name evidence="1" type="ordered locus">PCC7424_5474</name>
</gene>
<dbReference type="AlphaFoldDB" id="B7KMM3"/>
<evidence type="ECO:0000313" key="2">
    <source>
        <dbReference type="Proteomes" id="UP000002384"/>
    </source>
</evidence>
<dbReference type="RefSeq" id="WP_012599552.1">
    <property type="nucleotide sequence ID" value="NC_011737.1"/>
</dbReference>
<reference evidence="2" key="1">
    <citation type="journal article" date="2011" name="MBio">
        <title>Novel metabolic attributes of the genus Cyanothece, comprising a group of unicellular nitrogen-fixing Cyanobacteria.</title>
        <authorList>
            <person name="Bandyopadhyay A."/>
            <person name="Elvitigala T."/>
            <person name="Welsh E."/>
            <person name="Stockel J."/>
            <person name="Liberton M."/>
            <person name="Min H."/>
            <person name="Sherman L.A."/>
            <person name="Pakrasi H.B."/>
        </authorList>
    </citation>
    <scope>NUCLEOTIDE SEQUENCE [LARGE SCALE GENOMIC DNA]</scope>
    <source>
        <strain evidence="2">PCC 7424</strain>
        <plasmid evidence="2">pP742402</plasmid>
    </source>
</reference>
<dbReference type="HOGENOM" id="CLU_212581_0_0_3"/>
<sequence>MLLTRTSDPELPQTLKNRPIGWLPMLDGNLANIVIGGLPQVLGTHIIGGRAMKE</sequence>
<dbReference type="KEGG" id="cyc:PCC7424_5474"/>
<dbReference type="EMBL" id="CP001293">
    <property type="protein sequence ID" value="ACK74045.1"/>
    <property type="molecule type" value="Genomic_DNA"/>
</dbReference>
<organism evidence="1 2">
    <name type="scientific">Gloeothece citriformis (strain PCC 7424)</name>
    <name type="common">Cyanothece sp. (strain PCC 7424)</name>
    <dbReference type="NCBI Taxonomy" id="65393"/>
    <lineage>
        <taxon>Bacteria</taxon>
        <taxon>Bacillati</taxon>
        <taxon>Cyanobacteriota</taxon>
        <taxon>Cyanophyceae</taxon>
        <taxon>Oscillatoriophycideae</taxon>
        <taxon>Chroococcales</taxon>
        <taxon>Aphanothecaceae</taxon>
        <taxon>Gloeothece</taxon>
        <taxon>Gloeothece citriformis</taxon>
    </lineage>
</organism>
<proteinExistence type="predicted"/>
<protein>
    <submittedName>
        <fullName evidence="1">Uncharacterized protein</fullName>
    </submittedName>
</protein>
<accession>B7KMM3</accession>
<dbReference type="Proteomes" id="UP000002384">
    <property type="component" value="Plasmid pP742402"/>
</dbReference>
<geneLocation type="plasmid" evidence="1 2">
    <name>pP742402</name>
</geneLocation>